<evidence type="ECO:0000313" key="7">
    <source>
        <dbReference type="EMBL" id="CAK9091863.1"/>
    </source>
</evidence>
<comment type="caution">
    <text evidence="7">The sequence shown here is derived from an EMBL/GenBank/DDBJ whole genome shotgun (WGS) entry which is preliminary data.</text>
</comment>
<dbReference type="InterPro" id="IPR013057">
    <property type="entry name" value="AA_transpt_TM"/>
</dbReference>
<name>A0ABP0QU98_9DINO</name>
<comment type="subcellular location">
    <subcellularLocation>
        <location evidence="1">Membrane</location>
        <topology evidence="1">Multi-pass membrane protein</topology>
    </subcellularLocation>
</comment>
<reference evidence="7 8" key="1">
    <citation type="submission" date="2024-02" db="EMBL/GenBank/DDBJ databases">
        <authorList>
            <person name="Chen Y."/>
            <person name="Shah S."/>
            <person name="Dougan E. K."/>
            <person name="Thang M."/>
            <person name="Chan C."/>
        </authorList>
    </citation>
    <scope>NUCLEOTIDE SEQUENCE [LARGE SCALE GENOMIC DNA]</scope>
</reference>
<evidence type="ECO:0000313" key="8">
    <source>
        <dbReference type="Proteomes" id="UP001642484"/>
    </source>
</evidence>
<feature type="domain" description="Amino acid transporter transmembrane" evidence="6">
    <location>
        <begin position="63"/>
        <end position="337"/>
    </location>
</feature>
<organism evidence="7 8">
    <name type="scientific">Durusdinium trenchii</name>
    <dbReference type="NCBI Taxonomy" id="1381693"/>
    <lineage>
        <taxon>Eukaryota</taxon>
        <taxon>Sar</taxon>
        <taxon>Alveolata</taxon>
        <taxon>Dinophyceae</taxon>
        <taxon>Suessiales</taxon>
        <taxon>Symbiodiniaceae</taxon>
        <taxon>Durusdinium</taxon>
    </lineage>
</organism>
<evidence type="ECO:0000256" key="4">
    <source>
        <dbReference type="ARBA" id="ARBA00023136"/>
    </source>
</evidence>
<protein>
    <recommendedName>
        <fullName evidence="6">Amino acid transporter transmembrane domain-containing protein</fullName>
    </recommendedName>
</protein>
<evidence type="ECO:0000256" key="2">
    <source>
        <dbReference type="ARBA" id="ARBA00022692"/>
    </source>
</evidence>
<dbReference type="Pfam" id="PF01490">
    <property type="entry name" value="Aa_trans"/>
    <property type="match status" value="1"/>
</dbReference>
<feature type="transmembrane region" description="Helical" evidence="5">
    <location>
        <begin position="283"/>
        <end position="301"/>
    </location>
</feature>
<keyword evidence="2 5" id="KW-0812">Transmembrane</keyword>
<accession>A0ABP0QU98</accession>
<evidence type="ECO:0000256" key="3">
    <source>
        <dbReference type="ARBA" id="ARBA00022989"/>
    </source>
</evidence>
<proteinExistence type="predicted"/>
<dbReference type="Proteomes" id="UP001642484">
    <property type="component" value="Unassembled WGS sequence"/>
</dbReference>
<dbReference type="PANTHER" id="PTHR22950">
    <property type="entry name" value="AMINO ACID TRANSPORTER"/>
    <property type="match status" value="1"/>
</dbReference>
<feature type="transmembrane region" description="Helical" evidence="5">
    <location>
        <begin position="153"/>
        <end position="172"/>
    </location>
</feature>
<evidence type="ECO:0000256" key="1">
    <source>
        <dbReference type="ARBA" id="ARBA00004141"/>
    </source>
</evidence>
<sequence length="366" mass="40305">MDTEKVVCVNGFPFCAISGHLTTSSSSSQFSAQRKTREILAEAAVQNRAMNQAMLGETGAPGASIWGTVFNLANNIIGAGFLALPCCVKQSSMEEFSLWLVVLGSASAKSFWDLAVCCELTGRMTYKGIAEDAGSLYGIRFGQSFGTFCQSWAMLYATLSCVSYMKVATTVLPELTKFGHLLKFVDLGHTEAVAALLIFSIAVLPLCCLTRIGPLSYFSSFAIAVTCLMVFYVSDVSVKTVDQPSHTTEHEVLAALPAMTVAFTAHYNGPRYFNELNRDLHRFGWTLIWVFLLSGLIYLLFGNLGFRMFGTDTKSDFLANLDKSAGNCFRWGYLIILWADFPKVFNGIREPVCNYVKGSQMMKQQR</sequence>
<dbReference type="EMBL" id="CAXAMN010025028">
    <property type="protein sequence ID" value="CAK9091863.1"/>
    <property type="molecule type" value="Genomic_DNA"/>
</dbReference>
<keyword evidence="3 5" id="KW-1133">Transmembrane helix</keyword>
<keyword evidence="8" id="KW-1185">Reference proteome</keyword>
<evidence type="ECO:0000256" key="5">
    <source>
        <dbReference type="SAM" id="Phobius"/>
    </source>
</evidence>
<feature type="transmembrane region" description="Helical" evidence="5">
    <location>
        <begin position="217"/>
        <end position="234"/>
    </location>
</feature>
<feature type="transmembrane region" description="Helical" evidence="5">
    <location>
        <begin position="192"/>
        <end position="210"/>
    </location>
</feature>
<evidence type="ECO:0000259" key="6">
    <source>
        <dbReference type="Pfam" id="PF01490"/>
    </source>
</evidence>
<keyword evidence="4 5" id="KW-0472">Membrane</keyword>
<gene>
    <name evidence="7" type="ORF">CCMP2556_LOCUS44019</name>
</gene>